<dbReference type="InterPro" id="IPR001357">
    <property type="entry name" value="BRCT_dom"/>
</dbReference>
<keyword evidence="3" id="KW-0378">Hydrolase</keyword>
<dbReference type="PANTHER" id="PTHR23081">
    <property type="entry name" value="RNA POLYMERASE II CTD PHOSPHATASE"/>
    <property type="match status" value="1"/>
</dbReference>
<feature type="compositionally biased region" description="Basic residues" evidence="7">
    <location>
        <begin position="800"/>
        <end position="809"/>
    </location>
</feature>
<feature type="region of interest" description="Disordered" evidence="7">
    <location>
        <begin position="1200"/>
        <end position="1227"/>
    </location>
</feature>
<feature type="region of interest" description="Disordered" evidence="7">
    <location>
        <begin position="463"/>
        <end position="499"/>
    </location>
</feature>
<feature type="compositionally biased region" description="Polar residues" evidence="7">
    <location>
        <begin position="401"/>
        <end position="410"/>
    </location>
</feature>
<evidence type="ECO:0000256" key="2">
    <source>
        <dbReference type="ARBA" id="ARBA00013081"/>
    </source>
</evidence>
<keyword evidence="4" id="KW-0539">Nucleus</keyword>
<comment type="subcellular location">
    <subcellularLocation>
        <location evidence="1">Nucleus</location>
    </subcellularLocation>
</comment>
<dbReference type="InterPro" id="IPR036420">
    <property type="entry name" value="BRCT_dom_sf"/>
</dbReference>
<gene>
    <name evidence="10" type="ORF">CDAUBV1_LOCUS7855</name>
</gene>
<feature type="region of interest" description="Disordered" evidence="7">
    <location>
        <begin position="1046"/>
        <end position="1094"/>
    </location>
</feature>
<feature type="region of interest" description="Disordered" evidence="7">
    <location>
        <begin position="302"/>
        <end position="350"/>
    </location>
</feature>
<evidence type="ECO:0000259" key="8">
    <source>
        <dbReference type="PROSITE" id="PS50172"/>
    </source>
</evidence>
<dbReference type="Gene3D" id="1.10.287.10">
    <property type="entry name" value="S15/NS1, RNA-binding"/>
    <property type="match status" value="1"/>
</dbReference>
<feature type="compositionally biased region" description="Acidic residues" evidence="7">
    <location>
        <begin position="1316"/>
        <end position="1358"/>
    </location>
</feature>
<feature type="compositionally biased region" description="Basic and acidic residues" evidence="7">
    <location>
        <begin position="786"/>
        <end position="799"/>
    </location>
</feature>
<dbReference type="InterPro" id="IPR004274">
    <property type="entry name" value="FCP1_dom"/>
</dbReference>
<evidence type="ECO:0000256" key="4">
    <source>
        <dbReference type="ARBA" id="ARBA00023242"/>
    </source>
</evidence>
<evidence type="ECO:0000313" key="10">
    <source>
        <dbReference type="EMBL" id="CAL5134479.1"/>
    </source>
</evidence>
<evidence type="ECO:0000313" key="11">
    <source>
        <dbReference type="Proteomes" id="UP001497525"/>
    </source>
</evidence>
<feature type="region of interest" description="Disordered" evidence="7">
    <location>
        <begin position="852"/>
        <end position="962"/>
    </location>
</feature>
<accession>A0AAV2TEC2</accession>
<feature type="domain" description="FCP1 homology" evidence="9">
    <location>
        <begin position="144"/>
        <end position="307"/>
    </location>
</feature>
<dbReference type="EC" id="3.1.3.16" evidence="2"/>
<feature type="compositionally biased region" description="Basic and acidic residues" evidence="7">
    <location>
        <begin position="862"/>
        <end position="871"/>
    </location>
</feature>
<comment type="catalytic activity">
    <reaction evidence="6">
        <text>O-phospho-L-threonyl-[protein] + H2O = L-threonyl-[protein] + phosphate</text>
        <dbReference type="Rhea" id="RHEA:47004"/>
        <dbReference type="Rhea" id="RHEA-COMP:11060"/>
        <dbReference type="Rhea" id="RHEA-COMP:11605"/>
        <dbReference type="ChEBI" id="CHEBI:15377"/>
        <dbReference type="ChEBI" id="CHEBI:30013"/>
        <dbReference type="ChEBI" id="CHEBI:43474"/>
        <dbReference type="ChEBI" id="CHEBI:61977"/>
        <dbReference type="EC" id="3.1.3.16"/>
    </reaction>
</comment>
<dbReference type="PROSITE" id="PS50969">
    <property type="entry name" value="FCP1"/>
    <property type="match status" value="1"/>
</dbReference>
<dbReference type="InterPro" id="IPR036412">
    <property type="entry name" value="HAD-like_sf"/>
</dbReference>
<evidence type="ECO:0000259" key="9">
    <source>
        <dbReference type="PROSITE" id="PS50969"/>
    </source>
</evidence>
<feature type="compositionally biased region" description="Acidic residues" evidence="7">
    <location>
        <begin position="1200"/>
        <end position="1209"/>
    </location>
</feature>
<evidence type="ECO:0000256" key="1">
    <source>
        <dbReference type="ARBA" id="ARBA00004123"/>
    </source>
</evidence>
<feature type="region of interest" description="Disordered" evidence="7">
    <location>
        <begin position="714"/>
        <end position="764"/>
    </location>
</feature>
<dbReference type="Proteomes" id="UP001497525">
    <property type="component" value="Unassembled WGS sequence"/>
</dbReference>
<feature type="domain" description="BRCT" evidence="8">
    <location>
        <begin position="600"/>
        <end position="657"/>
    </location>
</feature>
<dbReference type="SUPFAM" id="SSF56784">
    <property type="entry name" value="HAD-like"/>
    <property type="match status" value="1"/>
</dbReference>
<proteinExistence type="predicted"/>
<feature type="compositionally biased region" description="Basic and acidic residues" evidence="7">
    <location>
        <begin position="939"/>
        <end position="955"/>
    </location>
</feature>
<dbReference type="InterPro" id="IPR039189">
    <property type="entry name" value="Fcp1"/>
</dbReference>
<feature type="compositionally biased region" description="Polar residues" evidence="7">
    <location>
        <begin position="910"/>
        <end position="938"/>
    </location>
</feature>
<evidence type="ECO:0000256" key="6">
    <source>
        <dbReference type="ARBA" id="ARBA00048336"/>
    </source>
</evidence>
<dbReference type="PROSITE" id="PS50172">
    <property type="entry name" value="BRCT"/>
    <property type="match status" value="1"/>
</dbReference>
<feature type="compositionally biased region" description="Basic and acidic residues" evidence="7">
    <location>
        <begin position="385"/>
        <end position="397"/>
    </location>
</feature>
<comment type="catalytic activity">
    <reaction evidence="5">
        <text>O-phospho-L-seryl-[protein] + H2O = L-seryl-[protein] + phosphate</text>
        <dbReference type="Rhea" id="RHEA:20629"/>
        <dbReference type="Rhea" id="RHEA-COMP:9863"/>
        <dbReference type="Rhea" id="RHEA-COMP:11604"/>
        <dbReference type="ChEBI" id="CHEBI:15377"/>
        <dbReference type="ChEBI" id="CHEBI:29999"/>
        <dbReference type="ChEBI" id="CHEBI:43474"/>
        <dbReference type="ChEBI" id="CHEBI:83421"/>
        <dbReference type="EC" id="3.1.3.16"/>
    </reaction>
</comment>
<dbReference type="GO" id="GO:0008420">
    <property type="term" value="F:RNA polymerase II CTD heptapeptide repeat phosphatase activity"/>
    <property type="evidence" value="ECO:0007669"/>
    <property type="project" value="InterPro"/>
</dbReference>
<feature type="compositionally biased region" description="Low complexity" evidence="7">
    <location>
        <begin position="478"/>
        <end position="489"/>
    </location>
</feature>
<dbReference type="Gene3D" id="3.40.50.1000">
    <property type="entry name" value="HAD superfamily/HAD-like"/>
    <property type="match status" value="1"/>
</dbReference>
<feature type="region of interest" description="Disordered" evidence="7">
    <location>
        <begin position="1316"/>
        <end position="1365"/>
    </location>
</feature>
<dbReference type="InterPro" id="IPR023214">
    <property type="entry name" value="HAD_sf"/>
</dbReference>
<dbReference type="Gene3D" id="3.40.50.10190">
    <property type="entry name" value="BRCT domain"/>
    <property type="match status" value="1"/>
</dbReference>
<dbReference type="CDD" id="cd17729">
    <property type="entry name" value="BRCT_CTDP1"/>
    <property type="match status" value="1"/>
</dbReference>
<feature type="region of interest" description="Disordered" evidence="7">
    <location>
        <begin position="786"/>
        <end position="825"/>
    </location>
</feature>
<feature type="region of interest" description="Disordered" evidence="7">
    <location>
        <begin position="379"/>
        <end position="428"/>
    </location>
</feature>
<dbReference type="SUPFAM" id="SSF52113">
    <property type="entry name" value="BRCT domain"/>
    <property type="match status" value="1"/>
</dbReference>
<dbReference type="CDD" id="cd07521">
    <property type="entry name" value="HAD_FCP1-like"/>
    <property type="match status" value="1"/>
</dbReference>
<organism evidence="10 11">
    <name type="scientific">Calicophoron daubneyi</name>
    <name type="common">Rumen fluke</name>
    <name type="synonym">Paramphistomum daubneyi</name>
    <dbReference type="NCBI Taxonomy" id="300641"/>
    <lineage>
        <taxon>Eukaryota</taxon>
        <taxon>Metazoa</taxon>
        <taxon>Spiralia</taxon>
        <taxon>Lophotrochozoa</taxon>
        <taxon>Platyhelminthes</taxon>
        <taxon>Trematoda</taxon>
        <taxon>Digenea</taxon>
        <taxon>Plagiorchiida</taxon>
        <taxon>Pronocephalata</taxon>
        <taxon>Paramphistomoidea</taxon>
        <taxon>Paramphistomidae</taxon>
        <taxon>Calicophoron</taxon>
    </lineage>
</organism>
<feature type="compositionally biased region" description="Polar residues" evidence="7">
    <location>
        <begin position="302"/>
        <end position="316"/>
    </location>
</feature>
<dbReference type="EMBL" id="CAXLJL010000201">
    <property type="protein sequence ID" value="CAL5134479.1"/>
    <property type="molecule type" value="Genomic_DNA"/>
</dbReference>
<reference evidence="10" key="1">
    <citation type="submission" date="2024-06" db="EMBL/GenBank/DDBJ databases">
        <authorList>
            <person name="Liu X."/>
            <person name="Lenzi L."/>
            <person name="Haldenby T S."/>
            <person name="Uol C."/>
        </authorList>
    </citation>
    <scope>NUCLEOTIDE SEQUENCE</scope>
</reference>
<name>A0AAV2TEC2_CALDB</name>
<sequence>MLPKVESEIIAVPSAVEGPRVVHFRIKNKQVVNSTTNVCVLEGANLPPITINPPGSGWVFPMVKDGTEVSSNDPLFKFDACQHQVVMRDLCADCGTNLRREGGSSGERIERASAKIPMVHAIPDLHVSETVAAELALQDEQGLLASRKLVLLVDLDQTIIHTTNDPQAFKYKDIYRYRLPGSPLVYHTSFRPHLLEMLDRLSNYYQMHICTFGNRVYAHQLAGMIDPKRRFFSQRILSRDECFNPVTKSANLKALFPRGLNLVCIVDDRAEVWDWSPNLIHIKPYRFFPDTGDINSFPWLSSNSPEISTEPASSDSAGAETPLPDSQLPKKAEDCTSEPENKPSLQAGCSHGPNDCQPVAKVEVNGELVANSEVTADLIVGSSQEPKDAPNRADKAATSEVPDQSATQFPESDEKLKPPSQNTEPEKLLNAADGDYLLRLQEILISLHRSYFQMYDRWLAQQTTQSPSQQSDSDRTSDSSSICSSSRPSKPNPPDDHLSTDSACCLPHIADVIAQHRSEVLGPSCHITLSGLAPSHIPADRCLAGRIVRSLGAVLHAGLRLPTLPGAQLTSITRSDQVTINANQSLTDKLMLPMRPPAHTTHLVACRRGTEKVNAALEFLKKCSGSSAVPPINLVSPHWLWACHYHWRHLSESDFPLIQDFHPSDFDPEAEPAPGTMRYARRYVRHHHHHPGPHLLSHGERHRSAKVVRDRHVYRHHHHSQEQTPNRRHHKRNHHTGSRRPVDSPHSQSHPINGLASASDPVSFETDHTVPQLDIDMVQSALASIRAEEENDRERERLRRHERRRKHHYAKDMASPHKRHRPDTHGTVEYTSALLPEDSAVEVATVTGLNTVQPAVDTSGVRSEKGDEHESSSSSPSLDSSDSELETTAGKFQLPNSPGTPNGVVDKSRNAQSLLSPSLQPAMSQITGPDNHSGTQSDTKSELTEHLLTDSDSLRAESATADETVEQKIIKDKGEADFDDNAIADLTEDNTEEGSDAQAEEDIQAQLRAFLPPPKPLILADNPLMHLPPQATSQMLAEIEDAVMEEETQKATSVPVEAELYDPARIGLGDSSSDSDSSTPKHETSPANTPAGDILNYEKRIHKRRNMSSTSLNSVRSVPVDPLEVERRNCHLQVQRELLLRRRRRAGPEDALKIEKRIRRIDAYLHREERRRRSADDLAFITHSQHGTRAQVNLSVIPDSESEDEDMWDTDYPKGWSPEERARDERRQRSAYYHVHHDRRSLCMSPAIHSDPETTGDWWRTVDENDDCKEWNVFPEGYDYADAEHTRNLLLNRDSAHGRPHGDFNHRSITECLFGTEDDESEDSGAEEDDDDDGSSEVADPDEGEEDEYLEDLADECWDPLREYM</sequence>
<feature type="compositionally biased region" description="Basic residues" evidence="7">
    <location>
        <begin position="726"/>
        <end position="738"/>
    </location>
</feature>
<dbReference type="Pfam" id="PF03031">
    <property type="entry name" value="NIF"/>
    <property type="match status" value="1"/>
</dbReference>
<evidence type="ECO:0000256" key="3">
    <source>
        <dbReference type="ARBA" id="ARBA00022801"/>
    </source>
</evidence>
<dbReference type="NCBIfam" id="TIGR02250">
    <property type="entry name" value="FCP1_euk"/>
    <property type="match status" value="1"/>
</dbReference>
<feature type="compositionally biased region" description="Basic and acidic residues" evidence="7">
    <location>
        <begin position="1217"/>
        <end position="1227"/>
    </location>
</feature>
<protein>
    <recommendedName>
        <fullName evidence="2">protein-serine/threonine phosphatase</fullName>
        <ecNumber evidence="2">3.1.3.16</ecNumber>
    </recommendedName>
</protein>
<dbReference type="InterPro" id="IPR011947">
    <property type="entry name" value="FCP1_euk"/>
</dbReference>
<dbReference type="GO" id="GO:0005634">
    <property type="term" value="C:nucleus"/>
    <property type="evidence" value="ECO:0007669"/>
    <property type="project" value="UniProtKB-SubCell"/>
</dbReference>
<evidence type="ECO:0000256" key="5">
    <source>
        <dbReference type="ARBA" id="ARBA00047761"/>
    </source>
</evidence>
<dbReference type="SMART" id="SM00577">
    <property type="entry name" value="CPDc"/>
    <property type="match status" value="1"/>
</dbReference>
<comment type="caution">
    <text evidence="10">The sequence shown here is derived from an EMBL/GenBank/DDBJ whole genome shotgun (WGS) entry which is preliminary data.</text>
</comment>
<dbReference type="PANTHER" id="PTHR23081:SF36">
    <property type="entry name" value="RNA POLYMERASE II SUBUNIT A C-TERMINAL DOMAIN PHOSPHATASE"/>
    <property type="match status" value="1"/>
</dbReference>
<evidence type="ECO:0000256" key="7">
    <source>
        <dbReference type="SAM" id="MobiDB-lite"/>
    </source>
</evidence>